<dbReference type="PANTHER" id="PTHR21666">
    <property type="entry name" value="PEPTIDASE-RELATED"/>
    <property type="match status" value="1"/>
</dbReference>
<sequence>MNRIAWTFFLVFISLVVRAQRESYPKNYFIFPINPGQTNTLAGVLGDLRTNHYHGGLDIRTQQREGLPVHAAADGYVYKVAVQGTGYGNVIYLKHPNGLTTVYGHLKTFSDTLARYVRSEQYKKQDFYVELYPAPGQFVFKKGQVMAASGNTGGSAGPHLHFEVRDSRDNYLNPLYFNFDEIKDTTPPAFWNVALRPSTLNSRVNGQFDRQVFKPIKQKNGTYVIPSTIRGTGQIGIELQAYDYMTGTGFRYGLHCIEIRMDGQEIFTFNMEKFPVTATRDYNNLIDYRTDQETGARFYKCYNPDGNSFELFKTDGFSGRLVLNDTLTHQISIKIFDAYENSSQLTFTMKGELNAAEIRDADSTEAPIFAGSLSADSDENTLKIEAAGNASPGTFATFFTDRRRVQQDPSYIRGTTAVFLTDLRTLLPDSVQVGSKVLPLNYRKSIPPAKEMEFLTPNWGIRFDSTSLFDTLHLSVIQRFNTISVNEPTLALRGSVQVRFKPEGTFTRKERTGVYRYYKNDYRYLGGNWTGDFLAFKTRELGQFVAMTDSIPPKVRLIEHSSKHIRGYIQDDLSGIDTFRARVNGEWVLMNYEYKNRYIWSEKLDESQLFEGELTLEVTDRAGNSTILQVEIKEPVTKPTYRKPKRK</sequence>
<dbReference type="EMBL" id="SMJU01000007">
    <property type="protein sequence ID" value="TDB64622.1"/>
    <property type="molecule type" value="Genomic_DNA"/>
</dbReference>
<dbReference type="Pfam" id="PF01551">
    <property type="entry name" value="Peptidase_M23"/>
    <property type="match status" value="1"/>
</dbReference>
<dbReference type="SUPFAM" id="SSF51261">
    <property type="entry name" value="Duplicated hybrid motif"/>
    <property type="match status" value="1"/>
</dbReference>
<evidence type="ECO:0000313" key="3">
    <source>
        <dbReference type="Proteomes" id="UP000295706"/>
    </source>
</evidence>
<comment type="caution">
    <text evidence="2">The sequence shown here is derived from an EMBL/GenBank/DDBJ whole genome shotgun (WGS) entry which is preliminary data.</text>
</comment>
<proteinExistence type="predicted"/>
<dbReference type="AlphaFoldDB" id="A0A4R4KCQ7"/>
<keyword evidence="3" id="KW-1185">Reference proteome</keyword>
<evidence type="ECO:0000259" key="1">
    <source>
        <dbReference type="Pfam" id="PF01551"/>
    </source>
</evidence>
<dbReference type="Gene3D" id="2.70.70.10">
    <property type="entry name" value="Glucose Permease (Domain IIA)"/>
    <property type="match status" value="1"/>
</dbReference>
<gene>
    <name evidence="2" type="ORF">EZE20_13200</name>
</gene>
<feature type="domain" description="M23ase beta-sheet core" evidence="1">
    <location>
        <begin position="53"/>
        <end position="174"/>
    </location>
</feature>
<protein>
    <submittedName>
        <fullName evidence="2">M23 family metallopeptidase</fullName>
    </submittedName>
</protein>
<dbReference type="InterPro" id="IPR011055">
    <property type="entry name" value="Dup_hybrid_motif"/>
</dbReference>
<dbReference type="InterPro" id="IPR016047">
    <property type="entry name" value="M23ase_b-sheet_dom"/>
</dbReference>
<organism evidence="2 3">
    <name type="scientific">Arundinibacter roseus</name>
    <dbReference type="NCBI Taxonomy" id="2070510"/>
    <lineage>
        <taxon>Bacteria</taxon>
        <taxon>Pseudomonadati</taxon>
        <taxon>Bacteroidota</taxon>
        <taxon>Cytophagia</taxon>
        <taxon>Cytophagales</taxon>
        <taxon>Spirosomataceae</taxon>
        <taxon>Arundinibacter</taxon>
    </lineage>
</organism>
<dbReference type="Proteomes" id="UP000295706">
    <property type="component" value="Unassembled WGS sequence"/>
</dbReference>
<dbReference type="RefSeq" id="WP_132118349.1">
    <property type="nucleotide sequence ID" value="NZ_SMJU01000007.1"/>
</dbReference>
<dbReference type="GO" id="GO:0004222">
    <property type="term" value="F:metalloendopeptidase activity"/>
    <property type="evidence" value="ECO:0007669"/>
    <property type="project" value="TreeGrafter"/>
</dbReference>
<accession>A0A4R4KCQ7</accession>
<dbReference type="PANTHER" id="PTHR21666:SF270">
    <property type="entry name" value="MUREIN HYDROLASE ACTIVATOR ENVC"/>
    <property type="match status" value="1"/>
</dbReference>
<reference evidence="2 3" key="1">
    <citation type="submission" date="2019-02" db="EMBL/GenBank/DDBJ databases">
        <title>Arundinibacter roseus gen. nov., sp. nov., a new member of the family Cytophagaceae.</title>
        <authorList>
            <person name="Szuroczki S."/>
            <person name="Khayer B."/>
            <person name="Sproer C."/>
            <person name="Toumi M."/>
            <person name="Szabo A."/>
            <person name="Felfoldi T."/>
            <person name="Schumann P."/>
            <person name="Toth E."/>
        </authorList>
    </citation>
    <scope>NUCLEOTIDE SEQUENCE [LARGE SCALE GENOMIC DNA]</scope>
    <source>
        <strain evidence="2 3">DMA-k-7a</strain>
    </source>
</reference>
<name>A0A4R4KCQ7_9BACT</name>
<dbReference type="InterPro" id="IPR050570">
    <property type="entry name" value="Cell_wall_metabolism_enzyme"/>
</dbReference>
<dbReference type="OrthoDB" id="9810477at2"/>
<evidence type="ECO:0000313" key="2">
    <source>
        <dbReference type="EMBL" id="TDB64622.1"/>
    </source>
</evidence>
<dbReference type="CDD" id="cd12797">
    <property type="entry name" value="M23_peptidase"/>
    <property type="match status" value="1"/>
</dbReference>